<dbReference type="Gene3D" id="2.60.120.10">
    <property type="entry name" value="Jelly Rolls"/>
    <property type="match status" value="1"/>
</dbReference>
<evidence type="ECO:0000313" key="7">
    <source>
        <dbReference type="Proteomes" id="UP000662939"/>
    </source>
</evidence>
<evidence type="ECO:0000256" key="1">
    <source>
        <dbReference type="ARBA" id="ARBA00023015"/>
    </source>
</evidence>
<dbReference type="SMART" id="SM00100">
    <property type="entry name" value="cNMP"/>
    <property type="match status" value="1"/>
</dbReference>
<dbReference type="PRINTS" id="PR00034">
    <property type="entry name" value="HTHCRP"/>
</dbReference>
<dbReference type="Gene3D" id="1.10.10.10">
    <property type="entry name" value="Winged helix-like DNA-binding domain superfamily/Winged helix DNA-binding domain"/>
    <property type="match status" value="1"/>
</dbReference>
<keyword evidence="2" id="KW-0238">DNA-binding</keyword>
<feature type="domain" description="HTH crp-type" evidence="5">
    <location>
        <begin position="201"/>
        <end position="274"/>
    </location>
</feature>
<dbReference type="PROSITE" id="PS50042">
    <property type="entry name" value="CNMP_BINDING_3"/>
    <property type="match status" value="1"/>
</dbReference>
<keyword evidence="1" id="KW-0805">Transcription regulation</keyword>
<evidence type="ECO:0000256" key="2">
    <source>
        <dbReference type="ARBA" id="ARBA00023125"/>
    </source>
</evidence>
<dbReference type="InterPro" id="IPR036390">
    <property type="entry name" value="WH_DNA-bd_sf"/>
</dbReference>
<dbReference type="InterPro" id="IPR036388">
    <property type="entry name" value="WH-like_DNA-bd_sf"/>
</dbReference>
<gene>
    <name evidence="6" type="ORF">JQS30_12950</name>
</gene>
<dbReference type="AlphaFoldDB" id="A0A895XLK1"/>
<evidence type="ECO:0000256" key="3">
    <source>
        <dbReference type="ARBA" id="ARBA00023163"/>
    </source>
</evidence>
<organism evidence="6 7">
    <name type="scientific">Natronoglycomyces albus</name>
    <dbReference type="NCBI Taxonomy" id="2811108"/>
    <lineage>
        <taxon>Bacteria</taxon>
        <taxon>Bacillati</taxon>
        <taxon>Actinomycetota</taxon>
        <taxon>Actinomycetes</taxon>
        <taxon>Glycomycetales</taxon>
        <taxon>Glycomycetaceae</taxon>
        <taxon>Natronoglycomyces</taxon>
    </lineage>
</organism>
<dbReference type="Pfam" id="PF13545">
    <property type="entry name" value="HTH_Crp_2"/>
    <property type="match status" value="1"/>
</dbReference>
<dbReference type="KEGG" id="nav:JQS30_12950"/>
<dbReference type="GO" id="GO:0003700">
    <property type="term" value="F:DNA-binding transcription factor activity"/>
    <property type="evidence" value="ECO:0007669"/>
    <property type="project" value="TreeGrafter"/>
</dbReference>
<keyword evidence="3" id="KW-0804">Transcription</keyword>
<dbReference type="CDD" id="cd00038">
    <property type="entry name" value="CAP_ED"/>
    <property type="match status" value="1"/>
</dbReference>
<dbReference type="RefSeq" id="WP_213170668.1">
    <property type="nucleotide sequence ID" value="NZ_CP070496.1"/>
</dbReference>
<dbReference type="PANTHER" id="PTHR24567">
    <property type="entry name" value="CRP FAMILY TRANSCRIPTIONAL REGULATORY PROTEIN"/>
    <property type="match status" value="1"/>
</dbReference>
<proteinExistence type="predicted"/>
<evidence type="ECO:0000313" key="6">
    <source>
        <dbReference type="EMBL" id="QSB04672.1"/>
    </source>
</evidence>
<protein>
    <submittedName>
        <fullName evidence="6">Crp/Fnr family transcriptional regulator</fullName>
    </submittedName>
</protein>
<dbReference type="InterPro" id="IPR000595">
    <property type="entry name" value="cNMP-bd_dom"/>
</dbReference>
<dbReference type="SMART" id="SM00419">
    <property type="entry name" value="HTH_CRP"/>
    <property type="match status" value="1"/>
</dbReference>
<dbReference type="Pfam" id="PF00027">
    <property type="entry name" value="cNMP_binding"/>
    <property type="match status" value="1"/>
</dbReference>
<feature type="domain" description="Cyclic nucleotide-binding" evidence="4">
    <location>
        <begin position="67"/>
        <end position="187"/>
    </location>
</feature>
<dbReference type="InterPro" id="IPR018490">
    <property type="entry name" value="cNMP-bd_dom_sf"/>
</dbReference>
<name>A0A895XLK1_9ACTN</name>
<evidence type="ECO:0000259" key="4">
    <source>
        <dbReference type="PROSITE" id="PS50042"/>
    </source>
</evidence>
<dbReference type="Proteomes" id="UP000662939">
    <property type="component" value="Chromosome"/>
</dbReference>
<dbReference type="PROSITE" id="PS51063">
    <property type="entry name" value="HTH_CRP_2"/>
    <property type="match status" value="1"/>
</dbReference>
<sequence length="281" mass="31105">MVKDMRNERIATSTNISPCGGAHEGATLEHLIEARLAPGVPTGQESTAVSDMPTDEIKNRYLSEVDIFRDLNDGELHAIAKQAPMRVFERGHVLFSPRQSVETLFILKVGTVRIFRIGPDGRALTTALLEPGTIFGEMVLLGQHMYDQYAEIMDEATICLMDRGDVHKYLLSNPKIALRVAEVLGRRLIETEQRFSDAVLKTAPQRIASTLHTLARKEYRRGIRSATPNVRITHEQLADLVGTSRETTTKALGTLSENGIIKLGRGKITILKPLALREAGE</sequence>
<evidence type="ECO:0000259" key="5">
    <source>
        <dbReference type="PROSITE" id="PS51063"/>
    </source>
</evidence>
<dbReference type="GO" id="GO:0003677">
    <property type="term" value="F:DNA binding"/>
    <property type="evidence" value="ECO:0007669"/>
    <property type="project" value="UniProtKB-KW"/>
</dbReference>
<accession>A0A895XLK1</accession>
<dbReference type="SUPFAM" id="SSF51206">
    <property type="entry name" value="cAMP-binding domain-like"/>
    <property type="match status" value="1"/>
</dbReference>
<dbReference type="PANTHER" id="PTHR24567:SF74">
    <property type="entry name" value="HTH-TYPE TRANSCRIPTIONAL REGULATOR ARCR"/>
    <property type="match status" value="1"/>
</dbReference>
<dbReference type="InterPro" id="IPR014710">
    <property type="entry name" value="RmlC-like_jellyroll"/>
</dbReference>
<dbReference type="InterPro" id="IPR050397">
    <property type="entry name" value="Env_Response_Regulators"/>
</dbReference>
<dbReference type="EMBL" id="CP070496">
    <property type="protein sequence ID" value="QSB04672.1"/>
    <property type="molecule type" value="Genomic_DNA"/>
</dbReference>
<dbReference type="InterPro" id="IPR012318">
    <property type="entry name" value="HTH_CRP"/>
</dbReference>
<dbReference type="GO" id="GO:0005829">
    <property type="term" value="C:cytosol"/>
    <property type="evidence" value="ECO:0007669"/>
    <property type="project" value="TreeGrafter"/>
</dbReference>
<dbReference type="SUPFAM" id="SSF46785">
    <property type="entry name" value="Winged helix' DNA-binding domain"/>
    <property type="match status" value="1"/>
</dbReference>
<keyword evidence="7" id="KW-1185">Reference proteome</keyword>
<reference evidence="6" key="1">
    <citation type="submission" date="2021-02" db="EMBL/GenBank/DDBJ databases">
        <title>Natronoglycomyces albus gen. nov., sp. nov, a haloalkaliphilic actinobacterium from a soda solonchak soil.</title>
        <authorList>
            <person name="Sorokin D.Y."/>
            <person name="Khijniak T.V."/>
            <person name="Zakharycheva A.P."/>
            <person name="Boueva O.V."/>
            <person name="Ariskina E.V."/>
            <person name="Hahnke R.L."/>
            <person name="Bunk B."/>
            <person name="Sproer C."/>
            <person name="Schumann P."/>
            <person name="Evtushenko L.I."/>
            <person name="Kublanov I.V."/>
        </authorList>
    </citation>
    <scope>NUCLEOTIDE SEQUENCE</scope>
    <source>
        <strain evidence="6">DSM 106290</strain>
    </source>
</reference>